<protein>
    <submittedName>
        <fullName evidence="1">Uncharacterized protein</fullName>
    </submittedName>
</protein>
<accession>A0A4C1XYB2</accession>
<gene>
    <name evidence="1" type="ORF">EVAR_50355_1</name>
</gene>
<comment type="caution">
    <text evidence="1">The sequence shown here is derived from an EMBL/GenBank/DDBJ whole genome shotgun (WGS) entry which is preliminary data.</text>
</comment>
<name>A0A4C1XYB2_EUMVA</name>
<reference evidence="1 2" key="1">
    <citation type="journal article" date="2019" name="Commun. Biol.">
        <title>The bagworm genome reveals a unique fibroin gene that provides high tensile strength.</title>
        <authorList>
            <person name="Kono N."/>
            <person name="Nakamura H."/>
            <person name="Ohtoshi R."/>
            <person name="Tomita M."/>
            <person name="Numata K."/>
            <person name="Arakawa K."/>
        </authorList>
    </citation>
    <scope>NUCLEOTIDE SEQUENCE [LARGE SCALE GENOMIC DNA]</scope>
</reference>
<dbReference type="AlphaFoldDB" id="A0A4C1XYB2"/>
<sequence length="120" mass="13714">MRTVPPARHIAGHAFRVKRSHEYRYRVSPSKERQPFCIRAPSLNYNVGKNSPSVFVRKVFHAQFCGRAAVLFLMDELNGLRKERLFLSEAATRGNNSGVQAARRPRPVLDDIFTTFVKKA</sequence>
<dbReference type="Proteomes" id="UP000299102">
    <property type="component" value="Unassembled WGS sequence"/>
</dbReference>
<dbReference type="EMBL" id="BGZK01001004">
    <property type="protein sequence ID" value="GBP68210.1"/>
    <property type="molecule type" value="Genomic_DNA"/>
</dbReference>
<evidence type="ECO:0000313" key="2">
    <source>
        <dbReference type="Proteomes" id="UP000299102"/>
    </source>
</evidence>
<evidence type="ECO:0000313" key="1">
    <source>
        <dbReference type="EMBL" id="GBP68210.1"/>
    </source>
</evidence>
<keyword evidence="2" id="KW-1185">Reference proteome</keyword>
<proteinExistence type="predicted"/>
<organism evidence="1 2">
    <name type="scientific">Eumeta variegata</name>
    <name type="common">Bagworm moth</name>
    <name type="synonym">Eumeta japonica</name>
    <dbReference type="NCBI Taxonomy" id="151549"/>
    <lineage>
        <taxon>Eukaryota</taxon>
        <taxon>Metazoa</taxon>
        <taxon>Ecdysozoa</taxon>
        <taxon>Arthropoda</taxon>
        <taxon>Hexapoda</taxon>
        <taxon>Insecta</taxon>
        <taxon>Pterygota</taxon>
        <taxon>Neoptera</taxon>
        <taxon>Endopterygota</taxon>
        <taxon>Lepidoptera</taxon>
        <taxon>Glossata</taxon>
        <taxon>Ditrysia</taxon>
        <taxon>Tineoidea</taxon>
        <taxon>Psychidae</taxon>
        <taxon>Oiketicinae</taxon>
        <taxon>Eumeta</taxon>
    </lineage>
</organism>